<organism evidence="3 4">
    <name type="scientific">Cladosporium halotolerans</name>
    <dbReference type="NCBI Taxonomy" id="1052096"/>
    <lineage>
        <taxon>Eukaryota</taxon>
        <taxon>Fungi</taxon>
        <taxon>Dikarya</taxon>
        <taxon>Ascomycota</taxon>
        <taxon>Pezizomycotina</taxon>
        <taxon>Dothideomycetes</taxon>
        <taxon>Dothideomycetidae</taxon>
        <taxon>Cladosporiales</taxon>
        <taxon>Cladosporiaceae</taxon>
        <taxon>Cladosporium</taxon>
    </lineage>
</organism>
<dbReference type="Pfam" id="PF17111">
    <property type="entry name" value="PigL_N"/>
    <property type="match status" value="1"/>
</dbReference>
<evidence type="ECO:0000256" key="1">
    <source>
        <dbReference type="SAM" id="MobiDB-lite"/>
    </source>
</evidence>
<feature type="compositionally biased region" description="Polar residues" evidence="1">
    <location>
        <begin position="373"/>
        <end position="393"/>
    </location>
</feature>
<evidence type="ECO:0000313" key="4">
    <source>
        <dbReference type="Proteomes" id="UP000803884"/>
    </source>
</evidence>
<protein>
    <recommendedName>
        <fullName evidence="2">Azaphilone pigments biosynthesis cluster protein L N-terminal domain-containing protein</fullName>
    </recommendedName>
</protein>
<dbReference type="AlphaFoldDB" id="A0AB34KFX8"/>
<evidence type="ECO:0000259" key="2">
    <source>
        <dbReference type="Pfam" id="PF17111"/>
    </source>
</evidence>
<dbReference type="GeneID" id="96009217"/>
<dbReference type="RefSeq" id="XP_069226757.1">
    <property type="nucleotide sequence ID" value="XM_069376379.1"/>
</dbReference>
<dbReference type="InterPro" id="IPR031348">
    <property type="entry name" value="PigL_N"/>
</dbReference>
<accession>A0AB34KFX8</accession>
<sequence>MAEAVGLASGVLALATVTLKSTAKLFELVKSFQHHPTRVQELSDELASLQDILASLSETIGNLADVDFSSLKLPLQRCGNAVADFERELLKCSVHAGKDRTSFRDWAKLRYMGEDLDGFRRLLATYKATINIALTDATLRRSSTSAENVKDYHNLIDTARADLEDRLEGMDDKLERILGKNVVISERESQEVEMIKQERLSTEKCLQICADLSDHIAQIELTSRRTSASTDSAITDPIPDQIMRGGLQNCRESLANTARRLQGYEEKLFASLIDRSKTVIASDEDRADLARLRDEWEATRQSIDICDRASEHLRDNVSTIDNYAIGDAVQFMVSTNGKTIHGTNRGLGWRTRQVGGHVGDEALKEIARSLSGLATDTQGQNIPPQQGDTSATRGEQRNHGPKTEFTTQYGKGFTLTS</sequence>
<name>A0AB34KFX8_9PEZI</name>
<evidence type="ECO:0000313" key="3">
    <source>
        <dbReference type="EMBL" id="KAL1583650.1"/>
    </source>
</evidence>
<dbReference type="EMBL" id="JAAQHG020000033">
    <property type="protein sequence ID" value="KAL1583650.1"/>
    <property type="molecule type" value="Genomic_DNA"/>
</dbReference>
<feature type="compositionally biased region" description="Polar residues" evidence="1">
    <location>
        <begin position="404"/>
        <end position="417"/>
    </location>
</feature>
<comment type="caution">
    <text evidence="3">The sequence shown here is derived from an EMBL/GenBank/DDBJ whole genome shotgun (WGS) entry which is preliminary data.</text>
</comment>
<gene>
    <name evidence="3" type="ORF">WHR41_07775</name>
</gene>
<proteinExistence type="predicted"/>
<feature type="region of interest" description="Disordered" evidence="1">
    <location>
        <begin position="373"/>
        <end position="417"/>
    </location>
</feature>
<feature type="domain" description="Azaphilone pigments biosynthesis cluster protein L N-terminal" evidence="2">
    <location>
        <begin position="2"/>
        <end position="210"/>
    </location>
</feature>
<dbReference type="Proteomes" id="UP000803884">
    <property type="component" value="Unassembled WGS sequence"/>
</dbReference>
<reference evidence="3 4" key="1">
    <citation type="journal article" date="2020" name="Microbiol. Resour. Announc.">
        <title>Draft Genome Sequence of a Cladosporium Species Isolated from the Mesophotic Ascidian Didemnum maculosum.</title>
        <authorList>
            <person name="Gioti A."/>
            <person name="Siaperas R."/>
            <person name="Nikolaivits E."/>
            <person name="Le Goff G."/>
            <person name="Ouazzani J."/>
            <person name="Kotoulas G."/>
            <person name="Topakas E."/>
        </authorList>
    </citation>
    <scope>NUCLEOTIDE SEQUENCE [LARGE SCALE GENOMIC DNA]</scope>
    <source>
        <strain evidence="3 4">TM138-S3</strain>
    </source>
</reference>
<keyword evidence="4" id="KW-1185">Reference proteome</keyword>